<name>A0A1P8MWL4_9RHOB</name>
<keyword evidence="3" id="KW-1185">Reference proteome</keyword>
<dbReference type="EMBL" id="CP019312">
    <property type="protein sequence ID" value="APX12500.1"/>
    <property type="molecule type" value="Genomic_DNA"/>
</dbReference>
<protein>
    <submittedName>
        <fullName evidence="2">Uncharacterized protein</fullName>
    </submittedName>
</protein>
<feature type="transmembrane region" description="Helical" evidence="1">
    <location>
        <begin position="43"/>
        <end position="62"/>
    </location>
</feature>
<dbReference type="Proteomes" id="UP000186336">
    <property type="component" value="Chromosome"/>
</dbReference>
<feature type="transmembrane region" description="Helical" evidence="1">
    <location>
        <begin position="69"/>
        <end position="88"/>
    </location>
</feature>
<evidence type="ECO:0000256" key="1">
    <source>
        <dbReference type="SAM" id="Phobius"/>
    </source>
</evidence>
<keyword evidence="1" id="KW-1133">Transmembrane helix</keyword>
<feature type="transmembrane region" description="Helical" evidence="1">
    <location>
        <begin position="119"/>
        <end position="138"/>
    </location>
</feature>
<dbReference type="OrthoDB" id="2242787at2"/>
<gene>
    <name evidence="2" type="ORF">BWR18_13050</name>
</gene>
<proteinExistence type="predicted"/>
<accession>A0A1P8MWL4</accession>
<evidence type="ECO:0000313" key="3">
    <source>
        <dbReference type="Proteomes" id="UP000186336"/>
    </source>
</evidence>
<organism evidence="2 3">
    <name type="scientific">Tateyamaria omphalii</name>
    <dbReference type="NCBI Taxonomy" id="299262"/>
    <lineage>
        <taxon>Bacteria</taxon>
        <taxon>Pseudomonadati</taxon>
        <taxon>Pseudomonadota</taxon>
        <taxon>Alphaproteobacteria</taxon>
        <taxon>Rhodobacterales</taxon>
        <taxon>Roseobacteraceae</taxon>
        <taxon>Tateyamaria</taxon>
    </lineage>
</organism>
<feature type="transmembrane region" description="Helical" evidence="1">
    <location>
        <begin position="12"/>
        <end position="31"/>
    </location>
</feature>
<sequence>MLHAIAQHPEVAYRAGLASALLSIYAFWPYIRDILTNQTRPERASWLIWALLSAVSLLSQLYEGADRSLGFAAIQTAGTIIICGLTFWKTTQLRFKTEDSQVLTATAVGIWLWAEMESAAYSLFVTITMSMMGGLLTMKKAFLDPRSETWATWAAFFVSALLAVVAVGRVDWLLLAYPLYVMALSGGVMLCMAAGQLVQRRSPAPGAPEHRQHLTLSVMSFQRPGSPSASE</sequence>
<dbReference type="AlphaFoldDB" id="A0A1P8MWL4"/>
<keyword evidence="1" id="KW-0472">Membrane</keyword>
<dbReference type="KEGG" id="tom:BWR18_13050"/>
<dbReference type="RefSeq" id="WP_076628835.1">
    <property type="nucleotide sequence ID" value="NZ_CP019312.1"/>
</dbReference>
<feature type="transmembrane region" description="Helical" evidence="1">
    <location>
        <begin position="150"/>
        <end position="168"/>
    </location>
</feature>
<reference evidence="2 3" key="1">
    <citation type="submission" date="2017-01" db="EMBL/GenBank/DDBJ databases">
        <title>Complete genome of Tateyamaria omphalii DOK1-4 isolated from seawater in Dokdo.</title>
        <authorList>
            <person name="Kim J.H."/>
            <person name="Chi W.-J."/>
        </authorList>
    </citation>
    <scope>NUCLEOTIDE SEQUENCE [LARGE SCALE GENOMIC DNA]</scope>
    <source>
        <strain evidence="2 3">DOK1-4</strain>
    </source>
</reference>
<evidence type="ECO:0000313" key="2">
    <source>
        <dbReference type="EMBL" id="APX12500.1"/>
    </source>
</evidence>
<keyword evidence="1" id="KW-0812">Transmembrane</keyword>
<feature type="transmembrane region" description="Helical" evidence="1">
    <location>
        <begin position="174"/>
        <end position="195"/>
    </location>
</feature>